<evidence type="ECO:0000256" key="5">
    <source>
        <dbReference type="ARBA" id="ARBA00022452"/>
    </source>
</evidence>
<dbReference type="InterPro" id="IPR024973">
    <property type="entry name" value="ESPR"/>
</dbReference>
<organism evidence="17 18">
    <name type="scientific">Pasteurella dagmatis ATCC 43325</name>
    <dbReference type="NCBI Taxonomy" id="667128"/>
    <lineage>
        <taxon>Bacteria</taxon>
        <taxon>Pseudomonadati</taxon>
        <taxon>Pseudomonadota</taxon>
        <taxon>Gammaproteobacteria</taxon>
        <taxon>Pasteurellales</taxon>
        <taxon>Pasteurellaceae</taxon>
        <taxon>Pasteurella</taxon>
    </lineage>
</organism>
<dbReference type="InterPro" id="IPR028230">
    <property type="entry name" value="TAA-Trp-ring"/>
</dbReference>
<accession>C9PNK0</accession>
<comment type="caution">
    <text evidence="17">The sequence shown here is derived from an EMBL/GenBank/DDBJ whole genome shotgun (WGS) entry which is preliminary data.</text>
</comment>
<evidence type="ECO:0000256" key="4">
    <source>
        <dbReference type="ARBA" id="ARBA00022448"/>
    </source>
</evidence>
<dbReference type="Gene3D" id="3.30.1300.30">
    <property type="entry name" value="GSPII I/J protein-like"/>
    <property type="match status" value="1"/>
</dbReference>
<evidence type="ECO:0000313" key="18">
    <source>
        <dbReference type="Proteomes" id="UP000005519"/>
    </source>
</evidence>
<evidence type="ECO:0000256" key="6">
    <source>
        <dbReference type="ARBA" id="ARBA00022692"/>
    </source>
</evidence>
<feature type="region of interest" description="Disordered" evidence="11">
    <location>
        <begin position="239"/>
        <end position="268"/>
    </location>
</feature>
<dbReference type="SUPFAM" id="SSF101999">
    <property type="entry name" value="Trimeric adhesin"/>
    <property type="match status" value="6"/>
</dbReference>
<dbReference type="Gene3D" id="3.90.1780.10">
    <property type="entry name" value="Trimeric adhesin"/>
    <property type="match status" value="10"/>
</dbReference>
<dbReference type="GO" id="GO:0009986">
    <property type="term" value="C:cell surface"/>
    <property type="evidence" value="ECO:0007669"/>
    <property type="project" value="UniProtKB-SubCell"/>
</dbReference>
<dbReference type="Pfam" id="PF15401">
    <property type="entry name" value="TAA-Trp-ring"/>
    <property type="match status" value="3"/>
</dbReference>
<dbReference type="OrthoDB" id="5672862at2"/>
<evidence type="ECO:0000256" key="2">
    <source>
        <dbReference type="ARBA" id="ARBA00004442"/>
    </source>
</evidence>
<dbReference type="Pfam" id="PF05662">
    <property type="entry name" value="YadA_stalk"/>
    <property type="match status" value="1"/>
</dbReference>
<dbReference type="RefSeq" id="WP_005763357.1">
    <property type="nucleotide sequence ID" value="NZ_GG704811.1"/>
</dbReference>
<keyword evidence="7" id="KW-0732">Signal</keyword>
<comment type="similarity">
    <text evidence="3">Belongs to the autotransporter-2 (AT-2) (TC 1.B.40) family.</text>
</comment>
<keyword evidence="18" id="KW-1185">Reference proteome</keyword>
<name>C9PNK0_9PAST</name>
<evidence type="ECO:0000256" key="1">
    <source>
        <dbReference type="ARBA" id="ARBA00004241"/>
    </source>
</evidence>
<proteinExistence type="inferred from homology"/>
<dbReference type="InterPro" id="IPR040482">
    <property type="entry name" value="Trp_ring"/>
</dbReference>
<feature type="domain" description="Trimeric autotransporter adhesin tryptophan-ring motif" evidence="15">
    <location>
        <begin position="1502"/>
        <end position="1558"/>
    </location>
</feature>
<keyword evidence="9" id="KW-0472">Membrane</keyword>
<keyword evidence="8" id="KW-0653">Protein transport</keyword>
<evidence type="ECO:0000256" key="7">
    <source>
        <dbReference type="ARBA" id="ARBA00022729"/>
    </source>
</evidence>
<feature type="domain" description="Trimeric autotransporter adhesin YadA-like stalk" evidence="13">
    <location>
        <begin position="2633"/>
        <end position="2662"/>
    </location>
</feature>
<keyword evidence="6" id="KW-0812">Transmembrane</keyword>
<feature type="domain" description="Trimeric autotransporter adhesin Trp ring" evidence="16">
    <location>
        <begin position="1077"/>
        <end position="1125"/>
    </location>
</feature>
<evidence type="ECO:0000256" key="9">
    <source>
        <dbReference type="ARBA" id="ARBA00023136"/>
    </source>
</evidence>
<dbReference type="STRING" id="667128.HMPREF0621_0574"/>
<evidence type="ECO:0000259" key="15">
    <source>
        <dbReference type="Pfam" id="PF15401"/>
    </source>
</evidence>
<reference evidence="17 18" key="1">
    <citation type="submission" date="2009-10" db="EMBL/GenBank/DDBJ databases">
        <authorList>
            <person name="Muzny D."/>
            <person name="Qin X."/>
            <person name="Deng J."/>
            <person name="Jiang H."/>
            <person name="Liu Y."/>
            <person name="Qu J."/>
            <person name="Song X.-Z."/>
            <person name="Zhang L."/>
            <person name="Thornton R."/>
            <person name="Coyle M."/>
            <person name="Francisco L."/>
            <person name="Jackson L."/>
            <person name="Javaid M."/>
            <person name="Korchina V."/>
            <person name="Kovar C."/>
            <person name="Mata R."/>
            <person name="Mathew T."/>
            <person name="Ngo R."/>
            <person name="Nguyen L."/>
            <person name="Nguyen N."/>
            <person name="Okwuonu G."/>
            <person name="Ongeri F."/>
            <person name="Pham C."/>
            <person name="Simmons D."/>
            <person name="Wilczek-Boney K."/>
            <person name="Hale W."/>
            <person name="Jakkamsetti A."/>
            <person name="Pham P."/>
            <person name="Ruth R."/>
            <person name="San Lucas F."/>
            <person name="Warren J."/>
            <person name="Zhang J."/>
            <person name="Zhao Z."/>
            <person name="Zhou C."/>
            <person name="Zhu D."/>
            <person name="Lee S."/>
            <person name="Bess C."/>
            <person name="Blankenburg K."/>
            <person name="Forbes L."/>
            <person name="Fu Q."/>
            <person name="Gubbala S."/>
            <person name="Hirani K."/>
            <person name="Jayaseelan J.C."/>
            <person name="Lara F."/>
            <person name="Munidasa M."/>
            <person name="Palculict T."/>
            <person name="Patil S."/>
            <person name="Pu L.-L."/>
            <person name="Saada N."/>
            <person name="Tang L."/>
            <person name="Weissenberger G."/>
            <person name="Zhu Y."/>
            <person name="Hemphill L."/>
            <person name="Shang Y."/>
            <person name="Youmans B."/>
            <person name="Ayvaz T."/>
            <person name="Ross M."/>
            <person name="Santibanez J."/>
            <person name="Aqrawi P."/>
            <person name="Gross S."/>
            <person name="Joshi V."/>
            <person name="Fowler G."/>
            <person name="Nazareth L."/>
            <person name="Reid J."/>
            <person name="Worley K."/>
            <person name="Petrosino J."/>
            <person name="Highlander S."/>
            <person name="Gibbs R."/>
        </authorList>
    </citation>
    <scope>NUCLEOTIDE SEQUENCE [LARGE SCALE GENOMIC DNA]</scope>
    <source>
        <strain evidence="17 18">ATCC 43325</strain>
    </source>
</reference>
<evidence type="ECO:0000259" key="16">
    <source>
        <dbReference type="Pfam" id="PF18669"/>
    </source>
</evidence>
<keyword evidence="4" id="KW-0813">Transport</keyword>
<dbReference type="Proteomes" id="UP000005519">
    <property type="component" value="Unassembled WGS sequence"/>
</dbReference>
<dbReference type="GO" id="GO:0015031">
    <property type="term" value="P:protein transport"/>
    <property type="evidence" value="ECO:0007669"/>
    <property type="project" value="UniProtKB-KW"/>
</dbReference>
<dbReference type="InterPro" id="IPR045584">
    <property type="entry name" value="Pilin-like"/>
</dbReference>
<dbReference type="Pfam" id="PF13018">
    <property type="entry name" value="ESPR"/>
    <property type="match status" value="1"/>
</dbReference>
<feature type="domain" description="Trimeric autotransporter adhesin tryptophan-ring motif" evidence="15">
    <location>
        <begin position="2054"/>
        <end position="2110"/>
    </location>
</feature>
<evidence type="ECO:0000256" key="8">
    <source>
        <dbReference type="ARBA" id="ARBA00022927"/>
    </source>
</evidence>
<dbReference type="HOGENOM" id="CLU_227038_0_0_6"/>
<dbReference type="EMBL" id="ACZR01000005">
    <property type="protein sequence ID" value="EEX50987.1"/>
    <property type="molecule type" value="Genomic_DNA"/>
</dbReference>
<keyword evidence="5" id="KW-1134">Transmembrane beta strand</keyword>
<feature type="domain" description="Trimeric autotransporter adhesin YadA-like C-terminal membrane anchor" evidence="12">
    <location>
        <begin position="2696"/>
        <end position="2756"/>
    </location>
</feature>
<evidence type="ECO:0000256" key="11">
    <source>
        <dbReference type="SAM" id="MobiDB-lite"/>
    </source>
</evidence>
<dbReference type="SUPFAM" id="SSF54523">
    <property type="entry name" value="Pili subunits"/>
    <property type="match status" value="1"/>
</dbReference>
<evidence type="ECO:0000259" key="14">
    <source>
        <dbReference type="Pfam" id="PF13018"/>
    </source>
</evidence>
<protein>
    <submittedName>
        <fullName evidence="17">YadA-like domain protein</fullName>
    </submittedName>
</protein>
<dbReference type="InterPro" id="IPR037174">
    <property type="entry name" value="Trimeric_adhesin"/>
</dbReference>
<evidence type="ECO:0000256" key="10">
    <source>
        <dbReference type="ARBA" id="ARBA00023237"/>
    </source>
</evidence>
<feature type="compositionally biased region" description="Low complexity" evidence="11">
    <location>
        <begin position="254"/>
        <end position="268"/>
    </location>
</feature>
<dbReference type="InterPro" id="IPR005594">
    <property type="entry name" value="YadA_C"/>
</dbReference>
<evidence type="ECO:0000259" key="13">
    <source>
        <dbReference type="Pfam" id="PF05662"/>
    </source>
</evidence>
<feature type="domain" description="ESPR" evidence="14">
    <location>
        <begin position="1"/>
        <end position="47"/>
    </location>
</feature>
<dbReference type="GO" id="GO:0009279">
    <property type="term" value="C:cell outer membrane"/>
    <property type="evidence" value="ECO:0007669"/>
    <property type="project" value="UniProtKB-SubCell"/>
</dbReference>
<feature type="domain" description="Trimeric autotransporter adhesin Trp ring" evidence="16">
    <location>
        <begin position="1990"/>
        <end position="2039"/>
    </location>
</feature>
<dbReference type="Gene3D" id="2.20.25.140">
    <property type="match status" value="3"/>
</dbReference>
<dbReference type="Pfam" id="PF03895">
    <property type="entry name" value="YadA_anchor"/>
    <property type="match status" value="1"/>
</dbReference>
<comment type="subcellular location">
    <subcellularLocation>
        <location evidence="2">Cell outer membrane</location>
    </subcellularLocation>
    <subcellularLocation>
        <location evidence="1">Cell surface</location>
    </subcellularLocation>
</comment>
<dbReference type="Pfam" id="PF18669">
    <property type="entry name" value="Trp_ring"/>
    <property type="match status" value="4"/>
</dbReference>
<feature type="domain" description="Trimeric autotransporter adhesin tryptophan-ring motif" evidence="15">
    <location>
        <begin position="1920"/>
        <end position="1956"/>
    </location>
</feature>
<keyword evidence="10" id="KW-0998">Cell outer membrane</keyword>
<evidence type="ECO:0000259" key="12">
    <source>
        <dbReference type="Pfam" id="PF03895"/>
    </source>
</evidence>
<feature type="domain" description="Trimeric autotransporter adhesin Trp ring" evidence="16">
    <location>
        <begin position="1441"/>
        <end position="1488"/>
    </location>
</feature>
<gene>
    <name evidence="17" type="ORF">HMPREF0621_0574</name>
</gene>
<evidence type="ECO:0000256" key="3">
    <source>
        <dbReference type="ARBA" id="ARBA00005848"/>
    </source>
</evidence>
<dbReference type="InterPro" id="IPR008635">
    <property type="entry name" value="Coiled_stalk_dom"/>
</dbReference>
<feature type="domain" description="Trimeric autotransporter adhesin Trp ring" evidence="16">
    <location>
        <begin position="2547"/>
        <end position="2595"/>
    </location>
</feature>
<evidence type="ECO:0000313" key="17">
    <source>
        <dbReference type="EMBL" id="EEX50987.1"/>
    </source>
</evidence>
<sequence length="2756" mass="287290">MNKIFRVIWNHATQTWIAVSEISKSHGKSNSQTDERKSPTATLLAITATGALLFASPSFAASFNGNFDTFYQAKVTFAPEIGTVRNSRDSYTTRAGAVSQQRLEGQYNSSIQQQRIIPSLTTATTRQEARATRNERNNTTAGKNSPNVVEQRIVKFPSYNSNSFANATRDVSIQLGGNTVTTTTVSVEDSSIRSSQSRVLLNGSSSRQTSSVTKPISNIQLSNVADIATNLVNTTNVGGSSRTTITSHTPSYNSQTTTSRTTTTQSSQRNVLTNDASLNSVNSALNALNSYVSRGTGSVNTTVINGQNISSNVRNEINNQTNINTNTTDIRLDQNNVNINRNDIVSNNENVNISGSITDIANSGTNTLPDFGSFNTGGNIESLPSLPPVIPMPGALTNTGTLTPTDNNTVIAPAFGTVNNANTATIGDVLNSGWNLQGNSTPTDFVRHGDTVNFINGIGSKVTTHTDTATSVTTIKFDTPLAYVNTTTPADQATPTNTVQLVGTGNTTVILKNVASGLEGKTLTEAAAATPTNAVNVSDLNNAIKQNAFSFALGGRALDGGEFNNEGLNNCGDKCITKDELLQFNAGKNIKIKQIPNGFELSTRDQISLGSKSVAGQDGVDGKVDVTGKDGSKVSIDGKDGSISISRPVNGDVADVKITAQKGKATLEAKDVNGIDRIVYVTKNADGSTTTRQVATMDDGLLFAGDTGADSARKLGEKLTITGGQKDGSKLSDNANIGVSSDGKGNLTVKLAKELNLSGPNNANDGKIGGLAHNLPEANANLATQDLPANVNANNAATVGDVLNSGFNIKGAKTADGNVENVDFVKPYDTVEFVDGSATDFIVTTNDNKTTTAKVDIKVDGKTIKVDTSKNQLTAVTSTITPVQEADGKATFTPVMPDALVTANTVAETANSIIKEGLDFVGNNAGKTVHRDLGTKLTIRGGKPTVTDATDKNVYVYANDKANELIIKFSEKPEFKEVKLAEAGKAAITLNTTGDTNTPTLTLNTANNKPVTITNVAAGTTTLDGTNRGDKATAAESTRIDNTNTFGANLAAAYNGLANLNGSPETNVFTVADAKNLGWVVSAKDNNYADDVRNANEVRFVGKNMARVTGSTGADGVREITVDVNVPNLLANIEIPVVYTTVEGKKLFKSVNGKFYVVGTDVDAKGEPTDPTVKDVPATDVIASMNNGANSSTDPMTLANVKGNLPNTYSSTKDINGQPVTPTTATVLPEAFDPSSAAFNKTMLNNAATLGDVLNAGWNLQANGTAKDFVKPFDTINFADGTGSTVEIGVSADGKTNTIKVNTATVYTDANGTIVKKADDNKFYPVDANGTPDKTKSAVENPQVNLVNIDGTATKPTQLGNVAAGANTIADKAIDGKALVNVGGKLYAQDQFEKGKLKAGAVEAQNGAAVTKPVDTAKAGLADLEHSNPTNAITVADAKNLGWVISANGNDYAADVRNTTEVKFVGGTGINVEGKTENNAREIKISINEGDVVASNEYVGPNGETLIKVDNNFYNKADIDPSTGKPKAGAKPVEQDIASKAKNNGKGLVTGNKVAEAIQKSGWNLGLADDAKATEAFADASKALSVDTLEKVNPNDNVRFTNGKGTMAKIATVKNVNADGTVVTDTFMKLDVDLPITYAAKDADGNPLVKANNGNWYQPADVNPDGTLKNPAATAKAPKAGSVGAALTDNDANTPDYAAVDPITKAVEDLKKQKPSATADELAKAKEDAIAKDPTAKDKIIEGTGGVNLNNVAWAKEPDQAVNKDQLDQTVNKSGFIVKQNSKSTLTANANSTEDAKSEKVTPNDVVDFVDGKNTKVSATTERKDGRDVTTIRVDVDVDAVAGNADMPVVYTNKDGDKVAKGDDGNYYKADKDGKPDLKAPVNTGDIIASVVNPNGDSTTAPTVLSNVAQGAGVLDGAKDAKGNPLVKVGDKYYKQDQFDPATGKVKANEIANNVTPAKAADPKSAFNGLASLDNAKPSNVITVADAKNLGWVISADKEAGKDTAYEDDVRNAHEVKFTGGAGIKVTGKTTDNIREINISLQAGEIVPTDVKDKTGNLLVKVGNDYYKAEDIAPNGKPKANTTPVDPKTVVKNDNAGAGFVTGNQVGDAIQASGFVVGKATDVPAADKFESKDERVNPNDELRYAEGKNLNVKLATVEKVDASGKVVTSTTVKMDVDSPIDFKYTDAKGNEYAKAVDGNFYAKDAVNADGTLKDPASKANALKPEDVAKLNKGAQLTNGINKDGIANNPYTVADPLQVAVQKAIADKLKENPAATTEELVKVADQARAAAIKADFDAKDKIVAGKDGVNLNSVAWATQPDQAVNKDQLDQTVNKSGFFVKQNGKSTLAANANSTEDAKTEKVTPNDVVNFVNGGNVLAKAETKRDAATGQDITEVSYNVTGLPITYTAKDGSPVAKVGDKFFKVNNAGYPVGKEVPASELTTNLVNPTAAPNEIGAPSVLGNVASGTNTITDKFGDDGKILVQVGDGAGAKFYAQDQFTNGVLKPNAKEAQAVKPATKPMDKAKAGLADLANSNPNNALNVSDAKKLGFIVGAKDNNYADDVRNADAIEFVSGNNLATVTGSTRADGVREVRVTVSKDPTFNTVQVGGNAGPKLSATPEGDLNLAKPDGSPVRIRNVAKGVDPTDAVNVSQLRDAVTDALGGAIIEKFGDINGKIGTVDKNMRAGVAGSNAAAGLPQVYIPGKSMVAASAGTFKGQSAIAVGYSSASDNGKVILKLQGNGNTRGDFGGSIGVGYQW</sequence>
<feature type="compositionally biased region" description="Polar residues" evidence="11">
    <location>
        <begin position="239"/>
        <end position="253"/>
    </location>
</feature>